<reference evidence="2" key="1">
    <citation type="submission" date="2022-05" db="EMBL/GenBank/DDBJ databases">
        <title>Schlegelella sp. nov., isolated from mangrove soil.</title>
        <authorList>
            <person name="Liu Y."/>
            <person name="Ge X."/>
            <person name="Liu W."/>
        </authorList>
    </citation>
    <scope>NUCLEOTIDE SEQUENCE</scope>
    <source>
        <strain evidence="2">S2-27</strain>
    </source>
</reference>
<protein>
    <submittedName>
        <fullName evidence="2">Uncharacterized protein</fullName>
    </submittedName>
</protein>
<keyword evidence="1" id="KW-1133">Transmembrane helix</keyword>
<sequence>MNATTVEVQVATRDVAPRGAAFLGAVFAGAIKFVSALFYTGRPHATRVAHELNSLANRYQATQPREAAELRRAARAYLAAAFAR</sequence>
<name>A0ABT0YT10_9BURK</name>
<evidence type="ECO:0000313" key="3">
    <source>
        <dbReference type="Proteomes" id="UP001165541"/>
    </source>
</evidence>
<keyword evidence="3" id="KW-1185">Reference proteome</keyword>
<dbReference type="Proteomes" id="UP001165541">
    <property type="component" value="Unassembled WGS sequence"/>
</dbReference>
<keyword evidence="1" id="KW-0472">Membrane</keyword>
<feature type="transmembrane region" description="Helical" evidence="1">
    <location>
        <begin position="20"/>
        <end position="39"/>
    </location>
</feature>
<accession>A0ABT0YT10</accession>
<gene>
    <name evidence="2" type="ORF">M8A51_20245</name>
</gene>
<dbReference type="EMBL" id="JAMKFE010000014">
    <property type="protein sequence ID" value="MCM5681865.1"/>
    <property type="molecule type" value="Genomic_DNA"/>
</dbReference>
<comment type="caution">
    <text evidence="2">The sequence shown here is derived from an EMBL/GenBank/DDBJ whole genome shotgun (WGS) entry which is preliminary data.</text>
</comment>
<dbReference type="RefSeq" id="WP_251780345.1">
    <property type="nucleotide sequence ID" value="NZ_JAMKFE010000014.1"/>
</dbReference>
<keyword evidence="1" id="KW-0812">Transmembrane</keyword>
<evidence type="ECO:0000256" key="1">
    <source>
        <dbReference type="SAM" id="Phobius"/>
    </source>
</evidence>
<organism evidence="2 3">
    <name type="scientific">Caldimonas mangrovi</name>
    <dbReference type="NCBI Taxonomy" id="2944811"/>
    <lineage>
        <taxon>Bacteria</taxon>
        <taxon>Pseudomonadati</taxon>
        <taxon>Pseudomonadota</taxon>
        <taxon>Betaproteobacteria</taxon>
        <taxon>Burkholderiales</taxon>
        <taxon>Sphaerotilaceae</taxon>
        <taxon>Caldimonas</taxon>
    </lineage>
</organism>
<proteinExistence type="predicted"/>
<evidence type="ECO:0000313" key="2">
    <source>
        <dbReference type="EMBL" id="MCM5681865.1"/>
    </source>
</evidence>